<evidence type="ECO:0000313" key="10">
    <source>
        <dbReference type="EMBL" id="RQM26172.1"/>
    </source>
</evidence>
<dbReference type="Proteomes" id="UP000265716">
    <property type="component" value="Unassembled WGS sequence"/>
</dbReference>
<dbReference type="VEuPathDB" id="FungiDB:H257_03741"/>
<evidence type="ECO:0000313" key="11">
    <source>
        <dbReference type="Proteomes" id="UP000265716"/>
    </source>
</evidence>
<dbReference type="Proteomes" id="UP000266196">
    <property type="component" value="Unassembled WGS sequence"/>
</dbReference>
<dbReference type="Proteomes" id="UP000284702">
    <property type="component" value="Unassembled WGS sequence"/>
</dbReference>
<dbReference type="EMBL" id="QUTE01011756">
    <property type="protein sequence ID" value="RHZ08915.1"/>
    <property type="molecule type" value="Genomic_DNA"/>
</dbReference>
<evidence type="ECO:0000313" key="18">
    <source>
        <dbReference type="Proteomes" id="UP000285712"/>
    </source>
</evidence>
<evidence type="ECO:0000313" key="5">
    <source>
        <dbReference type="EMBL" id="RHY97438.1"/>
    </source>
</evidence>
<organism evidence="2 13">
    <name type="scientific">Aphanomyces astaci</name>
    <name type="common">Crayfish plague agent</name>
    <dbReference type="NCBI Taxonomy" id="112090"/>
    <lineage>
        <taxon>Eukaryota</taxon>
        <taxon>Sar</taxon>
        <taxon>Stramenopiles</taxon>
        <taxon>Oomycota</taxon>
        <taxon>Saprolegniomycetes</taxon>
        <taxon>Saprolegniales</taxon>
        <taxon>Verrucalvaceae</taxon>
        <taxon>Aphanomyces</taxon>
    </lineage>
</organism>
<evidence type="ECO:0000313" key="4">
    <source>
        <dbReference type="EMBL" id="RHY63922.1"/>
    </source>
</evidence>
<evidence type="ECO:0000313" key="9">
    <source>
        <dbReference type="EMBL" id="RLO07005.1"/>
    </source>
</evidence>
<evidence type="ECO:0000313" key="3">
    <source>
        <dbReference type="EMBL" id="RHY59383.1"/>
    </source>
</evidence>
<keyword evidence="16" id="KW-1185">Reference proteome</keyword>
<dbReference type="SUPFAM" id="SSF47473">
    <property type="entry name" value="EF-hand"/>
    <property type="match status" value="1"/>
</dbReference>
<dbReference type="InterPro" id="IPR011992">
    <property type="entry name" value="EF-hand-dom_pair"/>
</dbReference>
<evidence type="ECO:0000313" key="7">
    <source>
        <dbReference type="EMBL" id="RHZ23556.1"/>
    </source>
</evidence>
<evidence type="ECO:0000313" key="2">
    <source>
        <dbReference type="EMBL" id="RHY36871.1"/>
    </source>
</evidence>
<proteinExistence type="predicted"/>
<dbReference type="Proteomes" id="UP000286510">
    <property type="component" value="Unassembled WGS sequence"/>
</dbReference>
<evidence type="ECO:0000313" key="17">
    <source>
        <dbReference type="Proteomes" id="UP000285430"/>
    </source>
</evidence>
<evidence type="ECO:0000313" key="12">
    <source>
        <dbReference type="Proteomes" id="UP000266196"/>
    </source>
</evidence>
<dbReference type="Proteomes" id="UP000285712">
    <property type="component" value="Unassembled WGS sequence"/>
</dbReference>
<reference evidence="10 16" key="2">
    <citation type="submission" date="2018-07" db="EMBL/GenBank/DDBJ databases">
        <title>Annotation of Aphanomyces astaci genome assembly.</title>
        <authorList>
            <person name="Studholme D.J."/>
        </authorList>
    </citation>
    <scope>NUCLEOTIDE SEQUENCE [LARGE SCALE GENOMIC DNA]</scope>
    <source>
        <strain evidence="10">Pc</strain>
    </source>
</reference>
<accession>A0A397C6E0</accession>
<dbReference type="EMBL" id="MZMZ02002364">
    <property type="protein sequence ID" value="RQM26172.1"/>
    <property type="molecule type" value="Genomic_DNA"/>
</dbReference>
<dbReference type="PROSITE" id="PS50222">
    <property type="entry name" value="EF_HAND_2"/>
    <property type="match status" value="1"/>
</dbReference>
<dbReference type="EMBL" id="QUTH01002831">
    <property type="protein sequence ID" value="RHZ23556.1"/>
    <property type="molecule type" value="Genomic_DNA"/>
</dbReference>
<dbReference type="Proteomes" id="UP000275652">
    <property type="component" value="Unassembled WGS sequence"/>
</dbReference>
<dbReference type="Gene3D" id="1.10.238.10">
    <property type="entry name" value="EF-hand"/>
    <property type="match status" value="1"/>
</dbReference>
<dbReference type="EMBL" id="QUTD01005127">
    <property type="protein sequence ID" value="RHY63922.1"/>
    <property type="molecule type" value="Genomic_DNA"/>
</dbReference>
<reference evidence="9 15" key="1">
    <citation type="journal article" date="2018" name="J. Invertebr. Pathol.">
        <title>New genotyping method for the causative agent of crayfish plague (Aphanomyces astaci) based on whole genome data.</title>
        <authorList>
            <person name="Minardi D."/>
            <person name="Studholme D.J."/>
            <person name="van der Giezen M."/>
            <person name="Pretto T."/>
            <person name="Oidtmann B."/>
        </authorList>
    </citation>
    <scope>NUCLEOTIDE SEQUENCE [LARGE SCALE GENOMIC DNA]</scope>
    <source>
        <strain evidence="9 15">KB13</strain>
    </source>
</reference>
<gene>
    <name evidence="10" type="ORF">B5M09_002683</name>
    <name evidence="2" type="ORF">DYB25_002376</name>
    <name evidence="8" type="ORF">DYB26_004260</name>
    <name evidence="9" type="ORF">DYB28_000671</name>
    <name evidence="4" type="ORF">DYB30_001484</name>
    <name evidence="6" type="ORF">DYB31_001653</name>
    <name evidence="5" type="ORF">DYB35_007724</name>
    <name evidence="7" type="ORF">DYB37_005225</name>
    <name evidence="3" type="ORF">DYB38_002614</name>
</gene>
<dbReference type="EMBL" id="QUTI01024118">
    <property type="protein sequence ID" value="RLO07005.1"/>
    <property type="molecule type" value="Genomic_DNA"/>
</dbReference>
<dbReference type="Proteomes" id="UP000266239">
    <property type="component" value="Unassembled WGS sequence"/>
</dbReference>
<name>A0A397C6E0_APHAT</name>
<protein>
    <recommendedName>
        <fullName evidence="1">EF-hand domain-containing protein</fullName>
    </recommendedName>
</protein>
<evidence type="ECO:0000259" key="1">
    <source>
        <dbReference type="PROSITE" id="PS50222"/>
    </source>
</evidence>
<evidence type="ECO:0000313" key="16">
    <source>
        <dbReference type="Proteomes" id="UP000284702"/>
    </source>
</evidence>
<dbReference type="Proteomes" id="UP000266643">
    <property type="component" value="Unassembled WGS sequence"/>
</dbReference>
<sequence length="76" mass="8767">MIRSLAHISEQCVSLLWYCRSTELPREVLVRVLKKFDKQEKGSLTQSEFAQAIEVFGFILTPQQLNGAHARRCNFV</sequence>
<dbReference type="GO" id="GO:0005509">
    <property type="term" value="F:calcium ion binding"/>
    <property type="evidence" value="ECO:0007669"/>
    <property type="project" value="InterPro"/>
</dbReference>
<evidence type="ECO:0000313" key="6">
    <source>
        <dbReference type="EMBL" id="RHZ08915.1"/>
    </source>
</evidence>
<dbReference type="Proteomes" id="UP000285430">
    <property type="component" value="Unassembled WGS sequence"/>
</dbReference>
<dbReference type="EMBL" id="QUTC01005243">
    <property type="protein sequence ID" value="RHY59383.1"/>
    <property type="molecule type" value="Genomic_DNA"/>
</dbReference>
<dbReference type="EMBL" id="QUTG01002160">
    <property type="protein sequence ID" value="RHY97438.1"/>
    <property type="molecule type" value="Genomic_DNA"/>
</dbReference>
<dbReference type="EMBL" id="QUTA01000805">
    <property type="protein sequence ID" value="RHY36871.1"/>
    <property type="molecule type" value="Genomic_DNA"/>
</dbReference>
<dbReference type="AlphaFoldDB" id="A0A397C6E0"/>
<feature type="domain" description="EF-hand" evidence="1">
    <location>
        <begin position="24"/>
        <end position="59"/>
    </location>
</feature>
<evidence type="ECO:0000313" key="19">
    <source>
        <dbReference type="Proteomes" id="UP000286510"/>
    </source>
</evidence>
<evidence type="ECO:0000313" key="8">
    <source>
        <dbReference type="EMBL" id="RHZ42718.1"/>
    </source>
</evidence>
<dbReference type="InterPro" id="IPR002048">
    <property type="entry name" value="EF_hand_dom"/>
</dbReference>
<evidence type="ECO:0000313" key="14">
    <source>
        <dbReference type="Proteomes" id="UP000266643"/>
    </source>
</evidence>
<dbReference type="EMBL" id="QUTF01000523">
    <property type="protein sequence ID" value="RHZ42718.1"/>
    <property type="molecule type" value="Genomic_DNA"/>
</dbReference>
<evidence type="ECO:0000313" key="15">
    <source>
        <dbReference type="Proteomes" id="UP000275652"/>
    </source>
</evidence>
<evidence type="ECO:0000313" key="13">
    <source>
        <dbReference type="Proteomes" id="UP000266239"/>
    </source>
</evidence>
<reference evidence="11 12" key="3">
    <citation type="submission" date="2018-08" db="EMBL/GenBank/DDBJ databases">
        <title>Aphanomyces genome sequencing and annotation.</title>
        <authorList>
            <person name="Minardi D."/>
            <person name="Oidtmann B."/>
            <person name="Van Der Giezen M."/>
            <person name="Studholme D.J."/>
        </authorList>
    </citation>
    <scope>NUCLEOTIDE SEQUENCE [LARGE SCALE GENOMIC DNA]</scope>
    <source>
        <strain evidence="6 12">197901</strain>
        <strain evidence="4 14">D2</strain>
        <strain evidence="7 17">Da</strain>
        <strain evidence="8 19">FDL457</strain>
        <strain evidence="3 11">SA</strain>
        <strain evidence="5 18">Sv</strain>
        <strain evidence="2 13">Yx</strain>
    </source>
</reference>
<comment type="caution">
    <text evidence="2">The sequence shown here is derived from an EMBL/GenBank/DDBJ whole genome shotgun (WGS) entry which is preliminary data.</text>
</comment>